<gene>
    <name evidence="1" type="ORF">SAMN05660206_11438</name>
</gene>
<accession>A0A1I6VIP7</accession>
<reference evidence="1 2" key="1">
    <citation type="submission" date="2016-10" db="EMBL/GenBank/DDBJ databases">
        <authorList>
            <person name="de Groot N.N."/>
        </authorList>
    </citation>
    <scope>NUCLEOTIDE SEQUENCE [LARGE SCALE GENOMIC DNA]</scope>
    <source>
        <strain evidence="1 2">DSM 22789</strain>
    </source>
</reference>
<dbReference type="STRING" id="683125.SAMN05660206_11438"/>
<dbReference type="AlphaFoldDB" id="A0A1I6VIP7"/>
<evidence type="ECO:0000313" key="2">
    <source>
        <dbReference type="Proteomes" id="UP000198785"/>
    </source>
</evidence>
<organism evidence="1 2">
    <name type="scientific">Sphingobacterium wenxiniae</name>
    <dbReference type="NCBI Taxonomy" id="683125"/>
    <lineage>
        <taxon>Bacteria</taxon>
        <taxon>Pseudomonadati</taxon>
        <taxon>Bacteroidota</taxon>
        <taxon>Sphingobacteriia</taxon>
        <taxon>Sphingobacteriales</taxon>
        <taxon>Sphingobacteriaceae</taxon>
        <taxon>Sphingobacterium</taxon>
    </lineage>
</organism>
<sequence>MQVICTIFLTKHTKCNNNIVFNPKDPHLMHEYSYIVIDDEIDLLMIDHIPGQKNRTTVPFRLFLDIQGGNEGGNRPIGLFHIF</sequence>
<keyword evidence="2" id="KW-1185">Reference proteome</keyword>
<evidence type="ECO:0000313" key="1">
    <source>
        <dbReference type="EMBL" id="SFT13575.1"/>
    </source>
</evidence>
<name>A0A1I6VIP7_9SPHI</name>
<proteinExistence type="predicted"/>
<protein>
    <submittedName>
        <fullName evidence="1">Uncharacterized protein</fullName>
    </submittedName>
</protein>
<dbReference type="EMBL" id="FOZZ01000014">
    <property type="protein sequence ID" value="SFT13575.1"/>
    <property type="molecule type" value="Genomic_DNA"/>
</dbReference>
<dbReference type="Proteomes" id="UP000198785">
    <property type="component" value="Unassembled WGS sequence"/>
</dbReference>